<proteinExistence type="predicted"/>
<feature type="compositionally biased region" description="Low complexity" evidence="5">
    <location>
        <begin position="529"/>
        <end position="555"/>
    </location>
</feature>
<protein>
    <submittedName>
        <fullName evidence="7">N-acetylmuramoyl-L-alanine amidase</fullName>
        <ecNumber evidence="7">3.5.1.28</ecNumber>
    </submittedName>
</protein>
<dbReference type="PANTHER" id="PTHR43289:SF34">
    <property type="entry name" value="SERINE_THREONINE-PROTEIN KINASE YBDM-RELATED"/>
    <property type="match status" value="1"/>
</dbReference>
<dbReference type="SMART" id="SM00220">
    <property type="entry name" value="S_TKc"/>
    <property type="match status" value="1"/>
</dbReference>
<dbReference type="GO" id="GO:0005524">
    <property type="term" value="F:ATP binding"/>
    <property type="evidence" value="ECO:0007669"/>
    <property type="project" value="UniProtKB-KW"/>
</dbReference>
<name>A0A1M4E0F6_9ACTN</name>
<evidence type="ECO:0000256" key="3">
    <source>
        <dbReference type="ARBA" id="ARBA00022777"/>
    </source>
</evidence>
<dbReference type="Gene3D" id="3.30.200.20">
    <property type="entry name" value="Phosphorylase Kinase, domain 1"/>
    <property type="match status" value="1"/>
</dbReference>
<evidence type="ECO:0000313" key="7">
    <source>
        <dbReference type="EMBL" id="SBO92299.1"/>
    </source>
</evidence>
<keyword evidence="4" id="KW-0067">ATP-binding</keyword>
<feature type="compositionally biased region" description="Low complexity" evidence="5">
    <location>
        <begin position="589"/>
        <end position="659"/>
    </location>
</feature>
<feature type="domain" description="Protein kinase" evidence="6">
    <location>
        <begin position="15"/>
        <end position="244"/>
    </location>
</feature>
<dbReference type="Pfam" id="PF00069">
    <property type="entry name" value="Pkinase"/>
    <property type="match status" value="1"/>
</dbReference>
<dbReference type="SUPFAM" id="SSF56112">
    <property type="entry name" value="Protein kinase-like (PK-like)"/>
    <property type="match status" value="1"/>
</dbReference>
<feature type="compositionally biased region" description="Pro residues" evidence="5">
    <location>
        <begin position="330"/>
        <end position="371"/>
    </location>
</feature>
<dbReference type="PROSITE" id="PS50011">
    <property type="entry name" value="PROTEIN_KINASE_DOM"/>
    <property type="match status" value="1"/>
</dbReference>
<feature type="compositionally biased region" description="Pro residues" evidence="5">
    <location>
        <begin position="311"/>
        <end position="321"/>
    </location>
</feature>
<dbReference type="GO" id="GO:0004674">
    <property type="term" value="F:protein serine/threonine kinase activity"/>
    <property type="evidence" value="ECO:0007669"/>
    <property type="project" value="TreeGrafter"/>
</dbReference>
<evidence type="ECO:0000256" key="5">
    <source>
        <dbReference type="SAM" id="MobiDB-lite"/>
    </source>
</evidence>
<evidence type="ECO:0000256" key="2">
    <source>
        <dbReference type="ARBA" id="ARBA00022741"/>
    </source>
</evidence>
<dbReference type="PANTHER" id="PTHR43289">
    <property type="entry name" value="MITOGEN-ACTIVATED PROTEIN KINASE KINASE KINASE 20-RELATED"/>
    <property type="match status" value="1"/>
</dbReference>
<keyword evidence="1" id="KW-0808">Transferase</keyword>
<feature type="compositionally biased region" description="Low complexity" evidence="5">
    <location>
        <begin position="421"/>
        <end position="456"/>
    </location>
</feature>
<evidence type="ECO:0000256" key="4">
    <source>
        <dbReference type="ARBA" id="ARBA00022840"/>
    </source>
</evidence>
<keyword evidence="7" id="KW-0378">Hydrolase</keyword>
<feature type="region of interest" description="Disordered" evidence="5">
    <location>
        <begin position="529"/>
        <end position="703"/>
    </location>
</feature>
<accession>A0A1M4E0F6</accession>
<dbReference type="InterPro" id="IPR000719">
    <property type="entry name" value="Prot_kinase_dom"/>
</dbReference>
<feature type="compositionally biased region" description="Low complexity" evidence="5">
    <location>
        <begin position="372"/>
        <end position="387"/>
    </location>
</feature>
<dbReference type="AlphaFoldDB" id="A0A1M4E0F6"/>
<gene>
    <name evidence="7" type="ORF">BN4615_P1813</name>
</gene>
<feature type="region of interest" description="Disordered" evidence="5">
    <location>
        <begin position="260"/>
        <end position="291"/>
    </location>
</feature>
<dbReference type="GO" id="GO:0008745">
    <property type="term" value="F:N-acetylmuramoyl-L-alanine amidase activity"/>
    <property type="evidence" value="ECO:0007669"/>
    <property type="project" value="UniProtKB-EC"/>
</dbReference>
<dbReference type="InterPro" id="IPR011009">
    <property type="entry name" value="Kinase-like_dom_sf"/>
</dbReference>
<feature type="compositionally biased region" description="Basic and acidic residues" evidence="5">
    <location>
        <begin position="1"/>
        <end position="14"/>
    </location>
</feature>
<reference evidence="7" key="1">
    <citation type="submission" date="2016-04" db="EMBL/GenBank/DDBJ databases">
        <authorList>
            <person name="Evans L.H."/>
            <person name="Alamgir A."/>
            <person name="Owens N."/>
            <person name="Weber N.D."/>
            <person name="Virtaneva K."/>
            <person name="Barbian K."/>
            <person name="Babar A."/>
            <person name="Rosenke K."/>
        </authorList>
    </citation>
    <scope>NUCLEOTIDE SEQUENCE</scope>
    <source>
        <strain evidence="7">Nono1</strain>
    </source>
</reference>
<feature type="region of interest" description="Disordered" evidence="5">
    <location>
        <begin position="308"/>
        <end position="493"/>
    </location>
</feature>
<dbReference type="EC" id="3.5.1.28" evidence="7"/>
<feature type="region of interest" description="Disordered" evidence="5">
    <location>
        <begin position="1"/>
        <end position="28"/>
    </location>
</feature>
<feature type="compositionally biased region" description="Pro residues" evidence="5">
    <location>
        <begin position="388"/>
        <end position="419"/>
    </location>
</feature>
<feature type="compositionally biased region" description="Basic residues" evidence="5">
    <location>
        <begin position="474"/>
        <end position="483"/>
    </location>
</feature>
<keyword evidence="3" id="KW-0418">Kinase</keyword>
<evidence type="ECO:0000259" key="6">
    <source>
        <dbReference type="PROSITE" id="PS50011"/>
    </source>
</evidence>
<keyword evidence="2" id="KW-0547">Nucleotide-binding</keyword>
<feature type="compositionally biased region" description="Low complexity" evidence="5">
    <location>
        <begin position="670"/>
        <end position="693"/>
    </location>
</feature>
<dbReference type="Gene3D" id="1.10.510.10">
    <property type="entry name" value="Transferase(Phosphotransferase) domain 1"/>
    <property type="match status" value="1"/>
</dbReference>
<dbReference type="CDD" id="cd14014">
    <property type="entry name" value="STKc_PknB_like"/>
    <property type="match status" value="1"/>
</dbReference>
<dbReference type="EMBL" id="LT559118">
    <property type="protein sequence ID" value="SBO92299.1"/>
    <property type="molecule type" value="Genomic_DNA"/>
</dbReference>
<evidence type="ECO:0000256" key="1">
    <source>
        <dbReference type="ARBA" id="ARBA00022679"/>
    </source>
</evidence>
<sequence length="804" mass="82123">MAEKDSPMPERIGGHEIVGSLGKGPRGVVHLGRESDDAPQVVVKTLSVDPAADPGFAERLRDVTRVSSSYVARTIAAGVEDGRPYVIREHVEGRSLAEAVAADGPLSGVALDRVAVGMLTALTAVHVAGFAHRGLTPSNVILTADGPRITDVELGEPAGELGYRAPEQLSGLQYGPYADVFSWAATVVFAATGAAPFEHDKDSVLSGEPRIGELPEPLRQVVVAALAKEVTGRPTAYVALLRLLGDANAPMPGAAVRGVPVPPPGAGDPAPTLLDGVPLPPPPAQPGPGGQAPLILPIQLAIEGAQVPQLPDAPIPPPPQGPMAGFGPMPQNPMPQNPMPQNPMPQNPMPQNPMPQNPMPQNPMPQNPMAPGPMGQGPMAPGPMGDGPVPPGPVWGPPPMGEGPAPHGMPPAPMGPGPMGPDGMEPAPMGQDGVPPQAGVVVPPQQGAIVPPQQGPGHHEPPMWGPPPVVNHQHQQHPPHLLHRQGDGQPRKPFPIGLVAGVTAVVLLSGLGLWGASQYSDKVTFAPAAAASSSPSPDNAAAHAQGTAPATQPQTEVTAPWATTTPSPDDSGVGPMVLPTEGPTGGAEVPVLTTVPTPPAVTQQPVPVPVPTVTVQATKSRTPKSTPTAKPSKTAKAKPTATVTKTVEPTKKATPTPTKTTKEPEPEPTPTRTTQKPTPTKTTQKPQPTKTTSPPKPNPYTATQVCGSGFSVQRSSSFSGGTTYQLWNNSTGQNCVVTLKSGANVGKSTPVSATLEVQGGGSQTDSGSYEYYAGPVKLPAKGKCVRYSGSAGSGSTSAPWGNCG</sequence>
<organism evidence="7">
    <name type="scientific">Nonomuraea gerenzanensis</name>
    <dbReference type="NCBI Taxonomy" id="93944"/>
    <lineage>
        <taxon>Bacteria</taxon>
        <taxon>Bacillati</taxon>
        <taxon>Actinomycetota</taxon>
        <taxon>Actinomycetes</taxon>
        <taxon>Streptosporangiales</taxon>
        <taxon>Streptosporangiaceae</taxon>
        <taxon>Nonomuraea</taxon>
    </lineage>
</organism>